<dbReference type="Proteomes" id="UP000004994">
    <property type="component" value="Chromosome 8"/>
</dbReference>
<sequence>MFNHNLSSGVSTLPGNLGWRGGLRGERDSSVENGEIHHYEEETSVLFVTALHQMKVRKLIPERRILPYPLFLQYLLQLLEIQRSFTMGNKLHCREGMSLEYSVLRQQIIPFPQRLAMAPATMRRKFFNANVEEVNGKHETLEHFSQTMGTTM</sequence>
<dbReference type="InParanoid" id="A0A3Q7HVE6"/>
<reference evidence="1" key="2">
    <citation type="submission" date="2019-01" db="UniProtKB">
        <authorList>
            <consortium name="EnsemblPlants"/>
        </authorList>
    </citation>
    <scope>IDENTIFICATION</scope>
    <source>
        <strain evidence="1">cv. Heinz 1706</strain>
    </source>
</reference>
<proteinExistence type="predicted"/>
<dbReference type="Gramene" id="Solyc08g079725.1.1">
    <property type="protein sequence ID" value="Solyc08g079725.1.1"/>
    <property type="gene ID" value="Solyc08g079725.1"/>
</dbReference>
<evidence type="ECO:0000313" key="1">
    <source>
        <dbReference type="EnsemblPlants" id="Solyc08g079725.1.1"/>
    </source>
</evidence>
<accession>A0A3Q7HVE6</accession>
<evidence type="ECO:0000313" key="2">
    <source>
        <dbReference type="Proteomes" id="UP000004994"/>
    </source>
</evidence>
<keyword evidence="2" id="KW-1185">Reference proteome</keyword>
<name>A0A3Q7HVE6_SOLLC</name>
<dbReference type="EnsemblPlants" id="Solyc08g079725.1.1">
    <property type="protein sequence ID" value="Solyc08g079725.1.1"/>
    <property type="gene ID" value="Solyc08g079725.1"/>
</dbReference>
<reference evidence="1" key="1">
    <citation type="journal article" date="2012" name="Nature">
        <title>The tomato genome sequence provides insights into fleshy fruit evolution.</title>
        <authorList>
            <consortium name="Tomato Genome Consortium"/>
        </authorList>
    </citation>
    <scope>NUCLEOTIDE SEQUENCE [LARGE SCALE GENOMIC DNA]</scope>
    <source>
        <strain evidence="1">cv. Heinz 1706</strain>
    </source>
</reference>
<organism evidence="1">
    <name type="scientific">Solanum lycopersicum</name>
    <name type="common">Tomato</name>
    <name type="synonym">Lycopersicon esculentum</name>
    <dbReference type="NCBI Taxonomy" id="4081"/>
    <lineage>
        <taxon>Eukaryota</taxon>
        <taxon>Viridiplantae</taxon>
        <taxon>Streptophyta</taxon>
        <taxon>Embryophyta</taxon>
        <taxon>Tracheophyta</taxon>
        <taxon>Spermatophyta</taxon>
        <taxon>Magnoliopsida</taxon>
        <taxon>eudicotyledons</taxon>
        <taxon>Gunneridae</taxon>
        <taxon>Pentapetalae</taxon>
        <taxon>asterids</taxon>
        <taxon>lamiids</taxon>
        <taxon>Solanales</taxon>
        <taxon>Solanaceae</taxon>
        <taxon>Solanoideae</taxon>
        <taxon>Solaneae</taxon>
        <taxon>Solanum</taxon>
        <taxon>Solanum subgen. Lycopersicon</taxon>
    </lineage>
</organism>
<protein>
    <submittedName>
        <fullName evidence="1">Uncharacterized protein</fullName>
    </submittedName>
</protein>
<dbReference type="AlphaFoldDB" id="A0A3Q7HVE6"/>